<dbReference type="EMBL" id="BPQI01000006">
    <property type="protein sequence ID" value="GJD54432.1"/>
    <property type="molecule type" value="Genomic_DNA"/>
</dbReference>
<evidence type="ECO:0000313" key="4">
    <source>
        <dbReference type="Proteomes" id="UP001055303"/>
    </source>
</evidence>
<dbReference type="OrthoDB" id="9800698at2"/>
<evidence type="ECO:0008006" key="5">
    <source>
        <dbReference type="Google" id="ProtNLM"/>
    </source>
</evidence>
<evidence type="ECO:0000313" key="2">
    <source>
        <dbReference type="EMBL" id="VUF12768.1"/>
    </source>
</evidence>
<dbReference type="RefSeq" id="WP_144764204.1">
    <property type="nucleotide sequence ID" value="NZ_BPQI01000006.1"/>
</dbReference>
<gene>
    <name evidence="1" type="ORF">IFDJLNFL_0303</name>
    <name evidence="2" type="ORF">MTDSW087_02462</name>
</gene>
<keyword evidence="4" id="KW-1185">Reference proteome</keyword>
<dbReference type="Proteomes" id="UP001055303">
    <property type="component" value="Unassembled WGS sequence"/>
</dbReference>
<evidence type="ECO:0000313" key="1">
    <source>
        <dbReference type="EMBL" id="GJD54432.1"/>
    </source>
</evidence>
<protein>
    <recommendedName>
        <fullName evidence="5">Sulfotransferase domain-containing protein</fullName>
    </recommendedName>
</protein>
<evidence type="ECO:0000313" key="3">
    <source>
        <dbReference type="Proteomes" id="UP000401717"/>
    </source>
</evidence>
<accession>A0A564FYG0</accession>
<organism evidence="2 3">
    <name type="scientific">Methylobacterium dankookense</name>
    <dbReference type="NCBI Taxonomy" id="560405"/>
    <lineage>
        <taxon>Bacteria</taxon>
        <taxon>Pseudomonadati</taxon>
        <taxon>Pseudomonadota</taxon>
        <taxon>Alphaproteobacteria</taxon>
        <taxon>Hyphomicrobiales</taxon>
        <taxon>Methylobacteriaceae</taxon>
        <taxon>Methylobacterium</taxon>
    </lineage>
</organism>
<dbReference type="Pfam" id="PF13469">
    <property type="entry name" value="Sulfotransfer_3"/>
    <property type="match status" value="1"/>
</dbReference>
<dbReference type="AlphaFoldDB" id="A0A564FYG0"/>
<name>A0A564FYG0_9HYPH</name>
<dbReference type="Gene3D" id="3.40.50.300">
    <property type="entry name" value="P-loop containing nucleotide triphosphate hydrolases"/>
    <property type="match status" value="1"/>
</dbReference>
<dbReference type="SUPFAM" id="SSF52540">
    <property type="entry name" value="P-loop containing nucleoside triphosphate hydrolases"/>
    <property type="match status" value="1"/>
</dbReference>
<dbReference type="Proteomes" id="UP000401717">
    <property type="component" value="Unassembled WGS sequence"/>
</dbReference>
<dbReference type="InterPro" id="IPR027417">
    <property type="entry name" value="P-loop_NTPase"/>
</dbReference>
<reference evidence="2 3" key="1">
    <citation type="submission" date="2019-06" db="EMBL/GenBank/DDBJ databases">
        <authorList>
            <person name="Rodrigo-Torres L."/>
            <person name="Arahal R. D."/>
            <person name="Lucena T."/>
        </authorList>
    </citation>
    <scope>NUCLEOTIDE SEQUENCE [LARGE SCALE GENOMIC DNA]</scope>
    <source>
        <strain evidence="2 3">SW08-7</strain>
    </source>
</reference>
<sequence length="278" mass="32070">MASDTIPVFIVGSGRSGTRMISKLLAGHDTIEAHHEYLCTHIQPVACEYYMGLCSRDEAKARFMEAHGAGIHYSKARYFVDSSNKLSWLIEPILDLFPKARFIHLARDGRNVTSSFLHKLTSESYDDDSTAALSAWLDDPHAVPKPPPEKKYWWNIPRQGQPFCEAFPGFDQYQRMAYHWSESNRVILESFTRIPDAQKLFVRLEDLTGDRDLLARFLAMVGIDYSDPYFETMQTPQGVFFPMDFKLTPKQAAQFTEIAWPMMERLGYAEREPYRVTY</sequence>
<proteinExistence type="predicted"/>
<reference evidence="1" key="3">
    <citation type="submission" date="2021-08" db="EMBL/GenBank/DDBJ databases">
        <authorList>
            <person name="Tani A."/>
            <person name="Ola A."/>
            <person name="Ogura Y."/>
            <person name="Katsura K."/>
            <person name="Hayashi T."/>
        </authorList>
    </citation>
    <scope>NUCLEOTIDE SEQUENCE</scope>
    <source>
        <strain evidence="1">DSM 22415</strain>
    </source>
</reference>
<reference evidence="1" key="2">
    <citation type="journal article" date="2021" name="Front. Microbiol.">
        <title>Comprehensive Comparative Genomics and Phenotyping of Methylobacterium Species.</title>
        <authorList>
            <person name="Alessa O."/>
            <person name="Ogura Y."/>
            <person name="Fujitani Y."/>
            <person name="Takami H."/>
            <person name="Hayashi T."/>
            <person name="Sahin N."/>
            <person name="Tani A."/>
        </authorList>
    </citation>
    <scope>NUCLEOTIDE SEQUENCE</scope>
    <source>
        <strain evidence="1">DSM 22415</strain>
    </source>
</reference>
<dbReference type="EMBL" id="CABFVH010000013">
    <property type="protein sequence ID" value="VUF12768.1"/>
    <property type="molecule type" value="Genomic_DNA"/>
</dbReference>